<proteinExistence type="inferred from homology"/>
<dbReference type="CTD" id="6751819"/>
<evidence type="ECO:0000256" key="1">
    <source>
        <dbReference type="ARBA" id="ARBA00004374"/>
    </source>
</evidence>
<feature type="repeat" description="Solcar" evidence="9">
    <location>
        <begin position="131"/>
        <end position="219"/>
    </location>
</feature>
<evidence type="ECO:0000256" key="8">
    <source>
        <dbReference type="ARBA" id="ARBA00023136"/>
    </source>
</evidence>
<evidence type="ECO:0000256" key="10">
    <source>
        <dbReference type="RuleBase" id="RU000488"/>
    </source>
</evidence>
<dbReference type="PANTHER" id="PTHR10780:SF18">
    <property type="entry name" value="LD43650P"/>
    <property type="match status" value="1"/>
</dbReference>
<comment type="subcellular location">
    <subcellularLocation>
        <location evidence="1">Mitochondrion outer membrane</location>
        <topology evidence="1">Multi-pass membrane protein</topology>
    </subcellularLocation>
</comment>
<protein>
    <recommendedName>
        <fullName evidence="13">Mitochondrial carrier homolog 2</fullName>
    </recommendedName>
</protein>
<dbReference type="AlphaFoldDB" id="B3RT00"/>
<dbReference type="GO" id="GO:0005741">
    <property type="term" value="C:mitochondrial outer membrane"/>
    <property type="evidence" value="ECO:0007669"/>
    <property type="project" value="UniProtKB-SubCell"/>
</dbReference>
<evidence type="ECO:0000256" key="4">
    <source>
        <dbReference type="ARBA" id="ARBA00022737"/>
    </source>
</evidence>
<dbReference type="InterPro" id="IPR023395">
    <property type="entry name" value="MCP_dom_sf"/>
</dbReference>
<accession>B3RT00</accession>
<dbReference type="GeneID" id="6751819"/>
<reference evidence="11 12" key="1">
    <citation type="journal article" date="2008" name="Nature">
        <title>The Trichoplax genome and the nature of placozoans.</title>
        <authorList>
            <person name="Srivastava M."/>
            <person name="Begovic E."/>
            <person name="Chapman J."/>
            <person name="Putnam N.H."/>
            <person name="Hellsten U."/>
            <person name="Kawashima T."/>
            <person name="Kuo A."/>
            <person name="Mitros T."/>
            <person name="Salamov A."/>
            <person name="Carpenter M.L."/>
            <person name="Signorovitch A.Y."/>
            <person name="Moreno M.A."/>
            <person name="Kamm K."/>
            <person name="Grimwood J."/>
            <person name="Schmutz J."/>
            <person name="Shapiro H."/>
            <person name="Grigoriev I.V."/>
            <person name="Buss L.W."/>
            <person name="Schierwater B."/>
            <person name="Dellaporta S.L."/>
            <person name="Rokhsar D.S."/>
        </authorList>
    </citation>
    <scope>NUCLEOTIDE SEQUENCE [LARGE SCALE GENOMIC DNA]</scope>
    <source>
        <strain evidence="11 12">Grell-BS-1999</strain>
    </source>
</reference>
<dbReference type="EMBL" id="DS985243">
    <property type="protein sequence ID" value="EDV27138.1"/>
    <property type="molecule type" value="Genomic_DNA"/>
</dbReference>
<dbReference type="HOGENOM" id="CLU_058300_2_0_1"/>
<keyword evidence="3 9" id="KW-0812">Transmembrane</keyword>
<evidence type="ECO:0000256" key="2">
    <source>
        <dbReference type="ARBA" id="ARBA00006375"/>
    </source>
</evidence>
<dbReference type="InParanoid" id="B3RT00"/>
<keyword evidence="6" id="KW-1133">Transmembrane helix</keyword>
<dbReference type="PROSITE" id="PS50920">
    <property type="entry name" value="SOLCAR"/>
    <property type="match status" value="2"/>
</dbReference>
<dbReference type="PANTHER" id="PTHR10780">
    <property type="entry name" value="MITOCHONDRIAL CARRIER HOMOLOG"/>
    <property type="match status" value="1"/>
</dbReference>
<dbReference type="OMA" id="HPFHVIA"/>
<evidence type="ECO:0000256" key="5">
    <source>
        <dbReference type="ARBA" id="ARBA00022787"/>
    </source>
</evidence>
<comment type="similarity">
    <text evidence="2 10">Belongs to the mitochondrial carrier (TC 2.A.29) family.</text>
</comment>
<dbReference type="STRING" id="10228.B3RT00"/>
<organism evidence="11 12">
    <name type="scientific">Trichoplax adhaerens</name>
    <name type="common">Trichoplax reptans</name>
    <dbReference type="NCBI Taxonomy" id="10228"/>
    <lineage>
        <taxon>Eukaryota</taxon>
        <taxon>Metazoa</taxon>
        <taxon>Placozoa</taxon>
        <taxon>Uniplacotomia</taxon>
        <taxon>Trichoplacea</taxon>
        <taxon>Trichoplacidae</taxon>
        <taxon>Trichoplax</taxon>
    </lineage>
</organism>
<dbReference type="Pfam" id="PF00153">
    <property type="entry name" value="Mito_carr"/>
    <property type="match status" value="2"/>
</dbReference>
<dbReference type="OrthoDB" id="10253709at2759"/>
<dbReference type="RefSeq" id="XP_002111134.1">
    <property type="nucleotide sequence ID" value="XM_002111098.1"/>
</dbReference>
<dbReference type="FunCoup" id="B3RT00">
    <property type="interactions" value="2036"/>
</dbReference>
<keyword evidence="4" id="KW-0677">Repeat</keyword>
<evidence type="ECO:0008006" key="13">
    <source>
        <dbReference type="Google" id="ProtNLM"/>
    </source>
</evidence>
<dbReference type="InterPro" id="IPR018108">
    <property type="entry name" value="MCP_transmembrane"/>
</dbReference>
<keyword evidence="12" id="KW-1185">Reference proteome</keyword>
<evidence type="ECO:0000313" key="11">
    <source>
        <dbReference type="EMBL" id="EDV27138.1"/>
    </source>
</evidence>
<sequence>MTAILSSVAINLASHPFIYVKTLIQLGHEPIAPVDGVTLFGRNAQKLPGFFTYAAYIRKTDGFFGMYKGLAPRIIQSIISSNVNASVLKVIREEKSQDEEEENDELYLQINYTIVLLAVIMVPQTAVEEIKVFAIKTSEQCLASMAAVTVSYPLHVISVRMMAQFVGQENVYRGVISSISEIYREEGFKGFFSGFVPRLVAEFMSVWLYNIVLYVTQKYIVTSIGGKKENQLYLQAVSNYIAGYITYPLNLVSNVMAVNNCGLAAGAPPNMVFYSSWQDCMASLRSEGQIRRGATLFRRFIQS</sequence>
<feature type="repeat" description="Solcar" evidence="9">
    <location>
        <begin position="1"/>
        <end position="94"/>
    </location>
</feature>
<dbReference type="PhylomeDB" id="B3RT00"/>
<keyword evidence="10" id="KW-0813">Transport</keyword>
<dbReference type="SUPFAM" id="SSF103506">
    <property type="entry name" value="Mitochondrial carrier"/>
    <property type="match status" value="1"/>
</dbReference>
<evidence type="ECO:0000256" key="3">
    <source>
        <dbReference type="ARBA" id="ARBA00022692"/>
    </source>
</evidence>
<evidence type="ECO:0000256" key="6">
    <source>
        <dbReference type="ARBA" id="ARBA00022989"/>
    </source>
</evidence>
<evidence type="ECO:0000256" key="7">
    <source>
        <dbReference type="ARBA" id="ARBA00023128"/>
    </source>
</evidence>
<keyword evidence="7" id="KW-0496">Mitochondrion</keyword>
<gene>
    <name evidence="11" type="ORF">TRIADDRAFT_54786</name>
</gene>
<evidence type="ECO:0000256" key="9">
    <source>
        <dbReference type="PROSITE-ProRule" id="PRU00282"/>
    </source>
</evidence>
<dbReference type="Proteomes" id="UP000009022">
    <property type="component" value="Unassembled WGS sequence"/>
</dbReference>
<dbReference type="eggNOG" id="KOG2745">
    <property type="taxonomic scope" value="Eukaryota"/>
</dbReference>
<keyword evidence="5" id="KW-1000">Mitochondrion outer membrane</keyword>
<name>B3RT00_TRIAD</name>
<dbReference type="Gene3D" id="1.50.40.10">
    <property type="entry name" value="Mitochondrial carrier domain"/>
    <property type="match status" value="1"/>
</dbReference>
<evidence type="ECO:0000313" key="12">
    <source>
        <dbReference type="Proteomes" id="UP000009022"/>
    </source>
</evidence>
<keyword evidence="8 9" id="KW-0472">Membrane</keyword>
<dbReference type="KEGG" id="tad:TRIADDRAFT_54786"/>